<gene>
    <name evidence="5" type="ORF">BDY17DRAFT_298223</name>
</gene>
<sequence length="411" mass="44436">MADIRRLANLPGYDDTARDIYETPDLTDDTTSTTTFTQRTTSPRSPASGTSNSSNEEDYEDDDDGAEESDDQSYGVSRRRLYPERARRKFNGVRSGGRVDLSDRVDGRRKGLRVRSTREKEEKEDEGLEARIARLRREIEECKAEAAAQGDGGSTLGDLEGLSGVLKGVEVSGRRDRGEEVFADAEGGVEEAGANAGEGVTDEQILGRVGHFDSRLSALEQALGISALHSATVDAASTPVLPSLLLLDQQLATLSSAGSLMNLETASARIQKLKTEADQLTQSQLSQATTAKEDDDETQSPTTLTPEDMTKLRSLYQLLPTLQSLSPTVPALLTRLRSLRTLHTTAATAAEALEEVEKRQAEMEGELKAWREGLEKVEAAVAGANEANGRNGVVVEGWVKEIEGRVEGLSV</sequence>
<feature type="compositionally biased region" description="Acidic residues" evidence="4">
    <location>
        <begin position="55"/>
        <end position="71"/>
    </location>
</feature>
<keyword evidence="3" id="KW-0175">Coiled coil</keyword>
<dbReference type="Proteomes" id="UP000799767">
    <property type="component" value="Unassembled WGS sequence"/>
</dbReference>
<dbReference type="PANTHER" id="PTHR15346">
    <property type="entry name" value="DYNACTIN SUBUNIT"/>
    <property type="match status" value="1"/>
</dbReference>
<accession>A0A6A6PQH8</accession>
<evidence type="ECO:0000256" key="4">
    <source>
        <dbReference type="SAM" id="MobiDB-lite"/>
    </source>
</evidence>
<keyword evidence="2" id="KW-0963">Cytoplasm</keyword>
<protein>
    <submittedName>
        <fullName evidence="5">Dynamitin-domain-containing protein</fullName>
    </submittedName>
</protein>
<dbReference type="RefSeq" id="XP_033588832.1">
    <property type="nucleotide sequence ID" value="XM_033733711.1"/>
</dbReference>
<feature type="region of interest" description="Disordered" evidence="4">
    <location>
        <begin position="281"/>
        <end position="305"/>
    </location>
</feature>
<dbReference type="GO" id="GO:0007017">
    <property type="term" value="P:microtubule-based process"/>
    <property type="evidence" value="ECO:0007669"/>
    <property type="project" value="InterPro"/>
</dbReference>
<evidence type="ECO:0000313" key="6">
    <source>
        <dbReference type="Proteomes" id="UP000799767"/>
    </source>
</evidence>
<evidence type="ECO:0000313" key="5">
    <source>
        <dbReference type="EMBL" id="KAF2482262.1"/>
    </source>
</evidence>
<organism evidence="5 6">
    <name type="scientific">Neohortaea acidophila</name>
    <dbReference type="NCBI Taxonomy" id="245834"/>
    <lineage>
        <taxon>Eukaryota</taxon>
        <taxon>Fungi</taxon>
        <taxon>Dikarya</taxon>
        <taxon>Ascomycota</taxon>
        <taxon>Pezizomycotina</taxon>
        <taxon>Dothideomycetes</taxon>
        <taxon>Dothideomycetidae</taxon>
        <taxon>Mycosphaerellales</taxon>
        <taxon>Teratosphaeriaceae</taxon>
        <taxon>Neohortaea</taxon>
    </lineage>
</organism>
<proteinExistence type="predicted"/>
<evidence type="ECO:0000256" key="2">
    <source>
        <dbReference type="ARBA" id="ARBA00022490"/>
    </source>
</evidence>
<dbReference type="OrthoDB" id="4977at2759"/>
<feature type="compositionally biased region" description="Basic and acidic residues" evidence="4">
    <location>
        <begin position="100"/>
        <end position="109"/>
    </location>
</feature>
<reference evidence="5" key="1">
    <citation type="journal article" date="2020" name="Stud. Mycol.">
        <title>101 Dothideomycetes genomes: a test case for predicting lifestyles and emergence of pathogens.</title>
        <authorList>
            <person name="Haridas S."/>
            <person name="Albert R."/>
            <person name="Binder M."/>
            <person name="Bloem J."/>
            <person name="Labutti K."/>
            <person name="Salamov A."/>
            <person name="Andreopoulos B."/>
            <person name="Baker S."/>
            <person name="Barry K."/>
            <person name="Bills G."/>
            <person name="Bluhm B."/>
            <person name="Cannon C."/>
            <person name="Castanera R."/>
            <person name="Culley D."/>
            <person name="Daum C."/>
            <person name="Ezra D."/>
            <person name="Gonzalez J."/>
            <person name="Henrissat B."/>
            <person name="Kuo A."/>
            <person name="Liang C."/>
            <person name="Lipzen A."/>
            <person name="Lutzoni F."/>
            <person name="Magnuson J."/>
            <person name="Mondo S."/>
            <person name="Nolan M."/>
            <person name="Ohm R."/>
            <person name="Pangilinan J."/>
            <person name="Park H.-J."/>
            <person name="Ramirez L."/>
            <person name="Alfaro M."/>
            <person name="Sun H."/>
            <person name="Tritt A."/>
            <person name="Yoshinaga Y."/>
            <person name="Zwiers L.-H."/>
            <person name="Turgeon B."/>
            <person name="Goodwin S."/>
            <person name="Spatafora J."/>
            <person name="Crous P."/>
            <person name="Grigoriev I."/>
        </authorList>
    </citation>
    <scope>NUCLEOTIDE SEQUENCE</scope>
    <source>
        <strain evidence="5">CBS 113389</strain>
    </source>
</reference>
<dbReference type="InterPro" id="IPR028133">
    <property type="entry name" value="Dynamitin"/>
</dbReference>
<dbReference type="AlphaFoldDB" id="A0A6A6PQH8"/>
<dbReference type="Pfam" id="PF04912">
    <property type="entry name" value="Dynamitin"/>
    <property type="match status" value="2"/>
</dbReference>
<dbReference type="GeneID" id="54474713"/>
<comment type="subcellular location">
    <subcellularLocation>
        <location evidence="1">Cytoplasm</location>
    </subcellularLocation>
</comment>
<dbReference type="GO" id="GO:0005737">
    <property type="term" value="C:cytoplasm"/>
    <property type="evidence" value="ECO:0007669"/>
    <property type="project" value="UniProtKB-SubCell"/>
</dbReference>
<keyword evidence="6" id="KW-1185">Reference proteome</keyword>
<evidence type="ECO:0000256" key="1">
    <source>
        <dbReference type="ARBA" id="ARBA00004496"/>
    </source>
</evidence>
<dbReference type="GO" id="GO:0005869">
    <property type="term" value="C:dynactin complex"/>
    <property type="evidence" value="ECO:0007669"/>
    <property type="project" value="InterPro"/>
</dbReference>
<dbReference type="EMBL" id="MU001636">
    <property type="protein sequence ID" value="KAF2482262.1"/>
    <property type="molecule type" value="Genomic_DNA"/>
</dbReference>
<feature type="coiled-coil region" evidence="3">
    <location>
        <begin position="346"/>
        <end position="380"/>
    </location>
</feature>
<evidence type="ECO:0000256" key="3">
    <source>
        <dbReference type="SAM" id="Coils"/>
    </source>
</evidence>
<feature type="region of interest" description="Disordered" evidence="4">
    <location>
        <begin position="1"/>
        <end position="126"/>
    </location>
</feature>
<feature type="compositionally biased region" description="Low complexity" evidence="4">
    <location>
        <begin position="281"/>
        <end position="290"/>
    </location>
</feature>
<name>A0A6A6PQH8_9PEZI</name>
<feature type="compositionally biased region" description="Low complexity" evidence="4">
    <location>
        <begin position="29"/>
        <end position="54"/>
    </location>
</feature>